<proteinExistence type="predicted"/>
<dbReference type="InterPro" id="IPR046788">
    <property type="entry name" value="Methyltransf_35"/>
</dbReference>
<dbReference type="EMBL" id="VSSQ01003770">
    <property type="protein sequence ID" value="MPM22262.1"/>
    <property type="molecule type" value="Genomic_DNA"/>
</dbReference>
<organism evidence="1">
    <name type="scientific">bioreactor metagenome</name>
    <dbReference type="NCBI Taxonomy" id="1076179"/>
    <lineage>
        <taxon>unclassified sequences</taxon>
        <taxon>metagenomes</taxon>
        <taxon>ecological metagenomes</taxon>
    </lineage>
</organism>
<sequence>MIIFILRKLGIKMGDRKEESSYRKIDYSIRPAKSVERKMICDIIGRLAPIQKIDDYLYIGFGSVFFTDFILFHKTFGFPKMVSIEKDIIEEERFRFNQPYGCIDLKFGLSTKILPTLNWEKPVLMWLDYDDPINENVFTDIGYFCTLANPNSIIILTVNANVDRISWLSIKDTDKLAKERLKILEKQVSKERIPIGVTGEHLDQEGKYKILKRIIYNQINEDVSDRNGLLENGEKLVFHQLFNFVYQDGAKMLTVGGILIKESESRTFSELGFEKLPYSMPQEGAYEIVVPKLTFKEARYLDKLLPSEFEKLINEGENEANQNQGKICAKNSFPVNFLPKDDLDNYRKIYRYFPNFVESEIK</sequence>
<comment type="caution">
    <text evidence="1">The sequence shown here is derived from an EMBL/GenBank/DDBJ whole genome shotgun (WGS) entry which is preliminary data.</text>
</comment>
<reference evidence="1" key="1">
    <citation type="submission" date="2019-08" db="EMBL/GenBank/DDBJ databases">
        <authorList>
            <person name="Kucharzyk K."/>
            <person name="Murdoch R.W."/>
            <person name="Higgins S."/>
            <person name="Loffler F."/>
        </authorList>
    </citation>
    <scope>NUCLEOTIDE SEQUENCE</scope>
</reference>
<accession>A0A644Y165</accession>
<protein>
    <submittedName>
        <fullName evidence="1">Uncharacterized protein</fullName>
    </submittedName>
</protein>
<evidence type="ECO:0000313" key="1">
    <source>
        <dbReference type="EMBL" id="MPM22262.1"/>
    </source>
</evidence>
<name>A0A644Y165_9ZZZZ</name>
<gene>
    <name evidence="1" type="ORF">SDC9_68713</name>
</gene>
<dbReference type="AlphaFoldDB" id="A0A644Y165"/>
<dbReference type="Pfam" id="PF20553">
    <property type="entry name" value="Methyltransf_35"/>
    <property type="match status" value="1"/>
</dbReference>